<keyword evidence="1" id="KW-0347">Helicase</keyword>
<proteinExistence type="predicted"/>
<dbReference type="EMBL" id="QOHO01000052">
    <property type="protein sequence ID" value="RFZ77824.1"/>
    <property type="molecule type" value="Genomic_DNA"/>
</dbReference>
<accession>A0A3E2NA60</accession>
<evidence type="ECO:0000313" key="1">
    <source>
        <dbReference type="EMBL" id="RFZ77824.1"/>
    </source>
</evidence>
<keyword evidence="1" id="KW-0378">Hydrolase</keyword>
<dbReference type="InterPro" id="IPR027417">
    <property type="entry name" value="P-loop_NTPase"/>
</dbReference>
<protein>
    <submittedName>
        <fullName evidence="1">Helicase</fullName>
    </submittedName>
</protein>
<dbReference type="AlphaFoldDB" id="A0A3E2NA60"/>
<gene>
    <name evidence="1" type="ORF">DS742_16360</name>
</gene>
<comment type="caution">
    <text evidence="1">The sequence shown here is derived from an EMBL/GenBank/DDBJ whole genome shotgun (WGS) entry which is preliminary data.</text>
</comment>
<dbReference type="RefSeq" id="WP_117418055.1">
    <property type="nucleotide sequence ID" value="NZ_QOHO01000052.1"/>
</dbReference>
<reference evidence="1 2" key="1">
    <citation type="submission" date="2018-07" db="EMBL/GenBank/DDBJ databases">
        <title>New species, Clostridium PI-S10-A1B.</title>
        <authorList>
            <person name="Krishna G."/>
            <person name="Summeta K."/>
            <person name="Shikha S."/>
            <person name="Prabhu P.B."/>
            <person name="Suresh K."/>
        </authorList>
    </citation>
    <scope>NUCLEOTIDE SEQUENCE [LARGE SCALE GENOMIC DNA]</scope>
    <source>
        <strain evidence="1 2">PI-S10-A1B</strain>
    </source>
</reference>
<dbReference type="GO" id="GO:0004386">
    <property type="term" value="F:helicase activity"/>
    <property type="evidence" value="ECO:0007669"/>
    <property type="project" value="UniProtKB-KW"/>
</dbReference>
<dbReference type="Gene3D" id="3.40.50.300">
    <property type="entry name" value="P-loop containing nucleotide triphosphate hydrolases"/>
    <property type="match status" value="2"/>
</dbReference>
<dbReference type="SUPFAM" id="SSF52540">
    <property type="entry name" value="P-loop containing nucleoside triphosphate hydrolases"/>
    <property type="match status" value="1"/>
</dbReference>
<name>A0A3E2NA60_9FIRM</name>
<dbReference type="Proteomes" id="UP000260680">
    <property type="component" value="Unassembled WGS sequence"/>
</dbReference>
<keyword evidence="1" id="KW-0547">Nucleotide-binding</keyword>
<evidence type="ECO:0000313" key="2">
    <source>
        <dbReference type="Proteomes" id="UP000260680"/>
    </source>
</evidence>
<sequence length="990" mass="113777">MRPKDFQEATARRIVEIFEKEKQNRVLLADEVGLGKTIVARAVVGKVSDWHRKMGDKHFKVVYICSNINIANQNSKKLGIRDEDCLRVSESRLSMQHLKIYQNQGRDHSFQQLIPLTPATSFSMTGGCGNQEERALMFVLLRRLPAFRELSGFSDFMRYYELKNWDYFVNLYEGQVVSCDENGSGYISIMMAALNQAIPNGMIREIQAVCHKAAPEDRWRSRDMINSLRRIFAQISLDKLEPDLVIMDEFQRFRDLIAPADDETGMLSKKFLQDSATKVLLLSATPYKPYSTLEEIGQNESFDHYREFMQVMDFLLYDARKNAEFKSVWRDFSHSLSELNTERLTVLYANKSNAENALYGSICRTERFRAGMIDASKAAEIEIGRNDILSFAEMQRFLNEYNIGNVPVDYVKSAPYLLSFMESYKLKENIVKQYKARPNAQLLKHYKTMLLRKIDLNTYKKVDSGNARLQYLMDTVFDGGRSCMEKLLWLPPSKPYYKTARVFRVGSPLSKVLVFSSWEMVPRMIASMLSYEAERLNCVKINENKENKPKRYFAADSLEADSKRKRRIVVVRLRDYAEKVVSYPCKKLGELYDPLEYLGRGLDSVQKDVAKKVRALLGQIKIKYGLSEGRGSAKDYFNVMYHLFDGFEGEMPSVIPHNAEAVFTNIAIASPAVCAYRLFKNDEQADTLAENFVSLFNKTESMDILDVLYGKSDDFYYEAVLRYCAEGNLQAVLDEWAYVLGEKGDDLLESMQGSFLGTASVQVDTYESFSGQSAKPRMRNHFAVGYFNARLDDKNVQRTESIRLAFNSPFRPFVLATTSIGQEGLDFHLYCRKICHWNLPSNPVDLEQREGRINRYLCLAIRQSIAQKYGSIAFHTDVWDEMFHAASEAEKQDLSDLVPFWCLPDDGSNAVKIERIVPMYPLSKDRLVYERLVKVLTLYRLTLGQPRQEELLDAIHAAELDDEALDKLFINLSPYFRNGQACGKKVEALI</sequence>
<dbReference type="OrthoDB" id="9814088at2"/>
<organism evidence="1 2">
    <name type="scientific">Lacrimispora amygdalina</name>
    <dbReference type="NCBI Taxonomy" id="253257"/>
    <lineage>
        <taxon>Bacteria</taxon>
        <taxon>Bacillati</taxon>
        <taxon>Bacillota</taxon>
        <taxon>Clostridia</taxon>
        <taxon>Lachnospirales</taxon>
        <taxon>Lachnospiraceae</taxon>
        <taxon>Lacrimispora</taxon>
    </lineage>
</organism>
<keyword evidence="1" id="KW-0067">ATP-binding</keyword>